<dbReference type="RefSeq" id="WP_211421427.1">
    <property type="nucleotide sequence ID" value="NZ_CP072642.1"/>
</dbReference>
<organism evidence="4 5">
    <name type="scientific">Chloracidobacterium sp. N</name>
    <dbReference type="NCBI Taxonomy" id="2821540"/>
    <lineage>
        <taxon>Bacteria</taxon>
        <taxon>Pseudomonadati</taxon>
        <taxon>Acidobacteriota</taxon>
        <taxon>Terriglobia</taxon>
        <taxon>Terriglobales</taxon>
        <taxon>Acidobacteriaceae</taxon>
        <taxon>Chloracidobacterium</taxon>
        <taxon>Chloracidobacterium aggregatum</taxon>
    </lineage>
</organism>
<sequence>MSLRNVLCLVFTLLSSGLATLSAPAQNPVTDTPPVGAVAGVVAQQPTPSATPPGGQAPPSLPVADQRTKRALDELPTTRIGITPGRILRLPLREAILMALRNNQDIEVERANVQIAQQNARGAYGSYDPILQAAVQFQSSTSPTAQTFIGAEGGAFKRKQLQFTPTLVQSLPTGGNYSITFTNGRETNNAGSAGLSPQYFSTLDFRFTQPLFRNFRSSVNERQVKVSRKQLTISDAQFRQRVLTTIAAVQSAYWDLVFAIRNLNIQRDAVELADISLAVTRRQVEVGTSAPINVVENESELENRKNAAITALQQITTAENQLKQLILGDPQADEWQAAIEPTDDVDFTPVELDVQQALASAIRNRPELEQIRLQQELNDIERLFAENQRKPQVDVFTALTLSGLAGTSRLESIPGAPVFINPRFIGSYGTALNNLFSFDFPTYTVGANISFTFRNRTANAVVGRTLATGRQLKAQERNLQQSIQVEVRNGLQAVASARQRVEATRAARIAAETQLRGEQQRYAAGLSTTFLILDRQNRLSIARGNEIQALTDYNKAVAQLQRTLGTSLTANGIEIAQPDQNP</sequence>
<dbReference type="EMBL" id="CP072642">
    <property type="protein sequence ID" value="QUV93002.1"/>
    <property type="molecule type" value="Genomic_DNA"/>
</dbReference>
<dbReference type="PANTHER" id="PTHR30203">
    <property type="entry name" value="OUTER MEMBRANE CATION EFFLUX PROTEIN"/>
    <property type="match status" value="1"/>
</dbReference>
<evidence type="ECO:0000313" key="5">
    <source>
        <dbReference type="Proteomes" id="UP000677668"/>
    </source>
</evidence>
<evidence type="ECO:0000313" key="4">
    <source>
        <dbReference type="EMBL" id="QUV93002.1"/>
    </source>
</evidence>
<feature type="chain" id="PRO_5045580780" evidence="3">
    <location>
        <begin position="26"/>
        <end position="582"/>
    </location>
</feature>
<dbReference type="Pfam" id="PF02321">
    <property type="entry name" value="OEP"/>
    <property type="match status" value="2"/>
</dbReference>
<evidence type="ECO:0000256" key="2">
    <source>
        <dbReference type="SAM" id="MobiDB-lite"/>
    </source>
</evidence>
<keyword evidence="3" id="KW-0732">Signal</keyword>
<feature type="signal peptide" evidence="3">
    <location>
        <begin position="1"/>
        <end position="25"/>
    </location>
</feature>
<dbReference type="InterPro" id="IPR003423">
    <property type="entry name" value="OMP_efflux"/>
</dbReference>
<name>A0ABX8AXG1_9BACT</name>
<keyword evidence="5" id="KW-1185">Reference proteome</keyword>
<dbReference type="Proteomes" id="UP000677668">
    <property type="component" value="Chromosome 1"/>
</dbReference>
<reference evidence="4 5" key="1">
    <citation type="submission" date="2021-03" db="EMBL/GenBank/DDBJ databases">
        <title>Genomic and phenotypic characterization of Chloracidobacterium isolates provides evidence for multiple species.</title>
        <authorList>
            <person name="Saini M.K."/>
            <person name="Costas A.M.G."/>
            <person name="Tank M."/>
            <person name="Bryant D.A."/>
        </authorList>
    </citation>
    <scope>NUCLEOTIDE SEQUENCE [LARGE SCALE GENOMIC DNA]</scope>
    <source>
        <strain evidence="4 5">N</strain>
    </source>
</reference>
<feature type="compositionally biased region" description="Pro residues" evidence="2">
    <location>
        <begin position="49"/>
        <end position="61"/>
    </location>
</feature>
<dbReference type="InterPro" id="IPR010131">
    <property type="entry name" value="MdtP/NodT-like"/>
</dbReference>
<evidence type="ECO:0000256" key="3">
    <source>
        <dbReference type="SAM" id="SignalP"/>
    </source>
</evidence>
<accession>A0ABX8AXG1</accession>
<proteinExistence type="inferred from homology"/>
<dbReference type="Gene3D" id="1.20.1600.10">
    <property type="entry name" value="Outer membrane efflux proteins (OEP)"/>
    <property type="match status" value="1"/>
</dbReference>
<feature type="region of interest" description="Disordered" evidence="2">
    <location>
        <begin position="44"/>
        <end position="63"/>
    </location>
</feature>
<dbReference type="SUPFAM" id="SSF56954">
    <property type="entry name" value="Outer membrane efflux proteins (OEP)"/>
    <property type="match status" value="1"/>
</dbReference>
<protein>
    <submittedName>
        <fullName evidence="4">TolC family protein</fullName>
    </submittedName>
</protein>
<evidence type="ECO:0000256" key="1">
    <source>
        <dbReference type="ARBA" id="ARBA00007613"/>
    </source>
</evidence>
<comment type="similarity">
    <text evidence="1">Belongs to the outer membrane factor (OMF) (TC 1.B.17) family.</text>
</comment>
<gene>
    <name evidence="4" type="ORF">J8C05_06325</name>
</gene>